<evidence type="ECO:0000256" key="3">
    <source>
        <dbReference type="ARBA" id="ARBA00023015"/>
    </source>
</evidence>
<dbReference type="InterPro" id="IPR047057">
    <property type="entry name" value="MerR_fam"/>
</dbReference>
<dbReference type="SMART" id="SM00422">
    <property type="entry name" value="HTH_MERR"/>
    <property type="match status" value="1"/>
</dbReference>
<keyword evidence="5" id="KW-0804">Transcription</keyword>
<comment type="subcellular location">
    <subcellularLocation>
        <location evidence="1">Cytoplasm</location>
    </subcellularLocation>
</comment>
<dbReference type="EMBL" id="CP016591">
    <property type="protein sequence ID" value="ANY19620.1"/>
    <property type="molecule type" value="Genomic_DNA"/>
</dbReference>
<dbReference type="PROSITE" id="PS50937">
    <property type="entry name" value="HTH_MERR_2"/>
    <property type="match status" value="1"/>
</dbReference>
<dbReference type="PROSITE" id="PS00552">
    <property type="entry name" value="HTH_MERR_1"/>
    <property type="match status" value="1"/>
</dbReference>
<dbReference type="Pfam" id="PF13411">
    <property type="entry name" value="MerR_1"/>
    <property type="match status" value="1"/>
</dbReference>
<name>A0A1B2ABT2_9SPHN</name>
<dbReference type="NCBIfam" id="TIGR02044">
    <property type="entry name" value="CueR"/>
    <property type="match status" value="1"/>
</dbReference>
<dbReference type="RefSeq" id="WP_067677175.1">
    <property type="nucleotide sequence ID" value="NZ_CP016591.1"/>
</dbReference>
<dbReference type="GO" id="GO:0005737">
    <property type="term" value="C:cytoplasm"/>
    <property type="evidence" value="ECO:0007669"/>
    <property type="project" value="UniProtKB-SubCell"/>
</dbReference>
<evidence type="ECO:0000256" key="5">
    <source>
        <dbReference type="ARBA" id="ARBA00023163"/>
    </source>
</evidence>
<evidence type="ECO:0000256" key="1">
    <source>
        <dbReference type="ARBA" id="ARBA00004496"/>
    </source>
</evidence>
<evidence type="ECO:0000256" key="4">
    <source>
        <dbReference type="ARBA" id="ARBA00023125"/>
    </source>
</evidence>
<evidence type="ECO:0000313" key="8">
    <source>
        <dbReference type="EMBL" id="ANY19620.1"/>
    </source>
</evidence>
<dbReference type="PANTHER" id="PTHR30204:SF94">
    <property type="entry name" value="HEAVY METAL-DEPENDENT TRANSCRIPTIONAL REGULATOR HI_0293-RELATED"/>
    <property type="match status" value="1"/>
</dbReference>
<feature type="region of interest" description="Disordered" evidence="6">
    <location>
        <begin position="132"/>
        <end position="161"/>
    </location>
</feature>
<dbReference type="AlphaFoldDB" id="A0A1B2ABT2"/>
<gene>
    <name evidence="8" type="primary">hmrR</name>
    <name evidence="8" type="ORF">A6F68_01101</name>
</gene>
<keyword evidence="4" id="KW-0238">DNA-binding</keyword>
<sequence>MNIGQASEASGVSAKMIRYYEQTGLIPKAARRDSGYRDYDRDDVHRLQFIRHARDLGFTVEQIGELLALWSDRERASSEVKALALGHVERLKAKQLELGQMIGTLEALARNCHGDERPECPIIEGLAHKDAAEGKAGNRKLPRFGIGSGPGGGAQSGSSKH</sequence>
<organism evidence="8 9">
    <name type="scientific">Tsuneonella dongtanensis</name>
    <dbReference type="NCBI Taxonomy" id="692370"/>
    <lineage>
        <taxon>Bacteria</taxon>
        <taxon>Pseudomonadati</taxon>
        <taxon>Pseudomonadota</taxon>
        <taxon>Alphaproteobacteria</taxon>
        <taxon>Sphingomonadales</taxon>
        <taxon>Erythrobacteraceae</taxon>
        <taxon>Tsuneonella</taxon>
    </lineage>
</organism>
<dbReference type="SUPFAM" id="SSF46955">
    <property type="entry name" value="Putative DNA-binding domain"/>
    <property type="match status" value="1"/>
</dbReference>
<evidence type="ECO:0000313" key="9">
    <source>
        <dbReference type="Proteomes" id="UP000092932"/>
    </source>
</evidence>
<dbReference type="OrthoDB" id="9802944at2"/>
<dbReference type="GO" id="GO:0003677">
    <property type="term" value="F:DNA binding"/>
    <property type="evidence" value="ECO:0007669"/>
    <property type="project" value="UniProtKB-KW"/>
</dbReference>
<feature type="compositionally biased region" description="Gly residues" evidence="6">
    <location>
        <begin position="146"/>
        <end position="155"/>
    </location>
</feature>
<reference evidence="8 9" key="1">
    <citation type="submission" date="2016-07" db="EMBL/GenBank/DDBJ databases">
        <title>Complete genome sequence of Altererythrobacter dongtanensis KCTC 22672, a type strain with esterase isolated from tidal flat.</title>
        <authorList>
            <person name="Cheng H."/>
            <person name="Wu Y.-H."/>
            <person name="Zhou P."/>
            <person name="Huo Y.-Y."/>
            <person name="Wang C.-S."/>
            <person name="Xu X.-W."/>
        </authorList>
    </citation>
    <scope>NUCLEOTIDE SEQUENCE [LARGE SCALE GENOMIC DNA]</scope>
    <source>
        <strain evidence="8 9">KCTC 22672</strain>
    </source>
</reference>
<feature type="domain" description="HTH merR-type" evidence="7">
    <location>
        <begin position="1"/>
        <end position="69"/>
    </location>
</feature>
<dbReference type="PRINTS" id="PR00040">
    <property type="entry name" value="HTHMERR"/>
</dbReference>
<evidence type="ECO:0000256" key="2">
    <source>
        <dbReference type="ARBA" id="ARBA00022490"/>
    </source>
</evidence>
<dbReference type="InterPro" id="IPR000551">
    <property type="entry name" value="MerR-type_HTH_dom"/>
</dbReference>
<accession>A0A1B2ABT2</accession>
<evidence type="ECO:0000259" key="7">
    <source>
        <dbReference type="PROSITE" id="PS50937"/>
    </source>
</evidence>
<dbReference type="Proteomes" id="UP000092932">
    <property type="component" value="Chromosome"/>
</dbReference>
<evidence type="ECO:0000256" key="6">
    <source>
        <dbReference type="SAM" id="MobiDB-lite"/>
    </source>
</evidence>
<dbReference type="KEGG" id="ado:A6F68_01101"/>
<proteinExistence type="predicted"/>
<dbReference type="CDD" id="cd01108">
    <property type="entry name" value="HTH_CueR"/>
    <property type="match status" value="1"/>
</dbReference>
<keyword evidence="9" id="KW-1185">Reference proteome</keyword>
<dbReference type="PATRIC" id="fig|692370.5.peg.1118"/>
<keyword evidence="3" id="KW-0805">Transcription regulation</keyword>
<dbReference type="InterPro" id="IPR009061">
    <property type="entry name" value="DNA-bd_dom_put_sf"/>
</dbReference>
<dbReference type="GO" id="GO:0003700">
    <property type="term" value="F:DNA-binding transcription factor activity"/>
    <property type="evidence" value="ECO:0007669"/>
    <property type="project" value="InterPro"/>
</dbReference>
<dbReference type="GO" id="GO:0005507">
    <property type="term" value="F:copper ion binding"/>
    <property type="evidence" value="ECO:0007669"/>
    <property type="project" value="InterPro"/>
</dbReference>
<dbReference type="InterPro" id="IPR011789">
    <property type="entry name" value="CueR"/>
</dbReference>
<dbReference type="Gene3D" id="1.10.1660.10">
    <property type="match status" value="1"/>
</dbReference>
<dbReference type="GO" id="GO:0045893">
    <property type="term" value="P:positive regulation of DNA-templated transcription"/>
    <property type="evidence" value="ECO:0007669"/>
    <property type="project" value="InterPro"/>
</dbReference>
<protein>
    <submittedName>
        <fullName evidence="8">HTH-type transcriptional regulator HmrR</fullName>
    </submittedName>
</protein>
<keyword evidence="2" id="KW-0963">Cytoplasm</keyword>
<dbReference type="PANTHER" id="PTHR30204">
    <property type="entry name" value="REDOX-CYCLING DRUG-SENSING TRANSCRIPTIONAL ACTIVATOR SOXR"/>
    <property type="match status" value="1"/>
</dbReference>
<dbReference type="STRING" id="692370.A6F68_01101"/>